<evidence type="ECO:0000313" key="2">
    <source>
        <dbReference type="EMBL" id="PLS23857.1"/>
    </source>
</evidence>
<dbReference type="Proteomes" id="UP000663067">
    <property type="component" value="Chromosome"/>
</dbReference>
<keyword evidence="5" id="KW-1185">Reference proteome</keyword>
<dbReference type="RefSeq" id="WP_101626516.1">
    <property type="nucleotide sequence ID" value="NZ_CP071591.1"/>
</dbReference>
<evidence type="ECO:0000313" key="5">
    <source>
        <dbReference type="Proteomes" id="UP000663067"/>
    </source>
</evidence>
<dbReference type="GO" id="GO:0016740">
    <property type="term" value="F:transferase activity"/>
    <property type="evidence" value="ECO:0007669"/>
    <property type="project" value="UniProtKB-KW"/>
</dbReference>
<proteinExistence type="predicted"/>
<evidence type="ECO:0000259" key="1">
    <source>
        <dbReference type="Pfam" id="PF00535"/>
    </source>
</evidence>
<dbReference type="AlphaFoldDB" id="A0A2N5IPF8"/>
<dbReference type="InterPro" id="IPR001173">
    <property type="entry name" value="Glyco_trans_2-like"/>
</dbReference>
<gene>
    <name evidence="3" type="ORF">BLI708_02805</name>
    <name evidence="2" type="ORF">Tam1G_2081</name>
</gene>
<dbReference type="Proteomes" id="UP000234855">
    <property type="component" value="Unassembled WGS sequence"/>
</dbReference>
<dbReference type="Pfam" id="PF00535">
    <property type="entry name" value="Glycos_transf_2"/>
    <property type="match status" value="1"/>
</dbReference>
<dbReference type="CDD" id="cd00761">
    <property type="entry name" value="Glyco_tranf_GTA_type"/>
    <property type="match status" value="1"/>
</dbReference>
<dbReference type="EMBL" id="NMWV01000038">
    <property type="protein sequence ID" value="PLS23857.1"/>
    <property type="molecule type" value="Genomic_DNA"/>
</dbReference>
<organism evidence="2 4">
    <name type="scientific">Bifidobacterium imperatoris</name>
    <dbReference type="NCBI Taxonomy" id="2020965"/>
    <lineage>
        <taxon>Bacteria</taxon>
        <taxon>Bacillati</taxon>
        <taxon>Actinomycetota</taxon>
        <taxon>Actinomycetes</taxon>
        <taxon>Bifidobacteriales</taxon>
        <taxon>Bifidobacteriaceae</taxon>
        <taxon>Bifidobacterium</taxon>
    </lineage>
</organism>
<name>A0A2N5IPF8_9BIFI</name>
<evidence type="ECO:0000313" key="4">
    <source>
        <dbReference type="Proteomes" id="UP000234855"/>
    </source>
</evidence>
<sequence>MPLVSFVVIAYNVRSYISECLQSLKEQTLDDFEVIVIDDASTDGTRECIDEIIKNDHRFRLIPKSMNEGAHLARRTGVLATTGEYVFFIDGDDYVSELLCEQLSLMINKTQTDIIRFGVDAFPEGESDSGTAKSVELVFNSAKGIRRDGAILESVFSDILVPRETWSITVCAYRGDFARHAFSEMTSSRLGYMEDTYEFFVAANEARELRNYVDFHALKYRIGAGRSGQKRYTAEEYIKRQQEVHDMYLHLCDYCATFSNDISLDNAKEWMYKQYLSMLCTDWVTRLSADSQRLVFSSIVNSWGAPSAGEMLLSPIQARAKWLLPQDTIPAHDDDFYRWSNLLETEVFPKLSSDQLSAYGAYYQLKNDVEQHMTDIVRQSEEQAQKQRTEALQQEQERGFVLRAVDKVIPEGSLCRDMIRVVRAHKRRAK</sequence>
<dbReference type="SUPFAM" id="SSF53448">
    <property type="entry name" value="Nucleotide-diphospho-sugar transferases"/>
    <property type="match status" value="1"/>
</dbReference>
<protein>
    <submittedName>
        <fullName evidence="2">Glycosyl transferase</fullName>
    </submittedName>
    <submittedName>
        <fullName evidence="3">Glycosyltransferase family 2 protein</fullName>
    </submittedName>
</protein>
<feature type="domain" description="Glycosyltransferase 2-like" evidence="1">
    <location>
        <begin position="5"/>
        <end position="134"/>
    </location>
</feature>
<reference evidence="3 5" key="2">
    <citation type="submission" date="2021-03" db="EMBL/GenBank/DDBJ databases">
        <title>Genome sequencing of Bifidobacterium imperatoris JCM 32708.</title>
        <authorList>
            <person name="Kim J."/>
        </authorList>
    </citation>
    <scope>NUCLEOTIDE SEQUENCE [LARGE SCALE GENOMIC DNA]</scope>
    <source>
        <strain evidence="3 5">JCM 32708</strain>
    </source>
</reference>
<dbReference type="InterPro" id="IPR050834">
    <property type="entry name" value="Glycosyltransf_2"/>
</dbReference>
<evidence type="ECO:0000313" key="3">
    <source>
        <dbReference type="EMBL" id="QSY58249.1"/>
    </source>
</evidence>
<reference evidence="2 4" key="1">
    <citation type="submission" date="2017-07" db="EMBL/GenBank/DDBJ databases">
        <title>Bifidobacterium novel species.</title>
        <authorList>
            <person name="Lugli G.A."/>
            <person name="Milani C."/>
            <person name="Duranti S."/>
            <person name="Mangifesta M."/>
        </authorList>
    </citation>
    <scope>NUCLEOTIDE SEQUENCE [LARGE SCALE GENOMIC DNA]</scope>
    <source>
        <strain evidence="2 4">45</strain>
    </source>
</reference>
<dbReference type="EMBL" id="CP071591">
    <property type="protein sequence ID" value="QSY58249.1"/>
    <property type="molecule type" value="Genomic_DNA"/>
</dbReference>
<keyword evidence="2" id="KW-0808">Transferase</keyword>
<dbReference type="InterPro" id="IPR029044">
    <property type="entry name" value="Nucleotide-diphossugar_trans"/>
</dbReference>
<dbReference type="Gene3D" id="3.90.550.10">
    <property type="entry name" value="Spore Coat Polysaccharide Biosynthesis Protein SpsA, Chain A"/>
    <property type="match status" value="1"/>
</dbReference>
<dbReference type="PANTHER" id="PTHR43685:SF2">
    <property type="entry name" value="GLYCOSYLTRANSFERASE 2-LIKE DOMAIN-CONTAINING PROTEIN"/>
    <property type="match status" value="1"/>
</dbReference>
<dbReference type="PANTHER" id="PTHR43685">
    <property type="entry name" value="GLYCOSYLTRANSFERASE"/>
    <property type="match status" value="1"/>
</dbReference>
<accession>A0A2N5IPF8</accession>